<evidence type="ECO:0000313" key="2">
    <source>
        <dbReference type="EMBL" id="DAG04765.1"/>
    </source>
</evidence>
<dbReference type="EMBL" id="BK016245">
    <property type="protein sequence ID" value="DAG04765.1"/>
    <property type="molecule type" value="Genomic_DNA"/>
</dbReference>
<keyword evidence="1" id="KW-1133">Transmembrane helix</keyword>
<evidence type="ECO:0000256" key="1">
    <source>
        <dbReference type="SAM" id="Phobius"/>
    </source>
</evidence>
<sequence>MTCQGAIGIGFCFWAFALELDCIVSRYYRFVKP</sequence>
<feature type="transmembrane region" description="Helical" evidence="1">
    <location>
        <begin position="6"/>
        <end position="28"/>
    </location>
</feature>
<keyword evidence="1" id="KW-0472">Membrane</keyword>
<keyword evidence="1" id="KW-0812">Transmembrane</keyword>
<proteinExistence type="predicted"/>
<accession>A0A8S5VDG7</accession>
<protein>
    <submittedName>
        <fullName evidence="2">Uncharacterized protein</fullName>
    </submittedName>
</protein>
<name>A0A8S5VDG7_9CAUD</name>
<organism evidence="2">
    <name type="scientific">Siphoviridae sp. ctGa111</name>
    <dbReference type="NCBI Taxonomy" id="2825413"/>
    <lineage>
        <taxon>Viruses</taxon>
        <taxon>Duplodnaviria</taxon>
        <taxon>Heunggongvirae</taxon>
        <taxon>Uroviricota</taxon>
        <taxon>Caudoviricetes</taxon>
    </lineage>
</organism>
<reference evidence="2" key="1">
    <citation type="journal article" date="2021" name="Proc. Natl. Acad. Sci. U.S.A.">
        <title>A Catalog of Tens of Thousands of Viruses from Human Metagenomes Reveals Hidden Associations with Chronic Diseases.</title>
        <authorList>
            <person name="Tisza M.J."/>
            <person name="Buck C.B."/>
        </authorList>
    </citation>
    <scope>NUCLEOTIDE SEQUENCE</scope>
    <source>
        <strain evidence="2">CtGa111</strain>
    </source>
</reference>